<reference evidence="2 3" key="1">
    <citation type="submission" date="2024-04" db="EMBL/GenBank/DDBJ databases">
        <authorList>
            <person name="Waldvogel A.-M."/>
            <person name="Schoenle A."/>
        </authorList>
    </citation>
    <scope>NUCLEOTIDE SEQUENCE [LARGE SCALE GENOMIC DNA]</scope>
</reference>
<evidence type="ECO:0000313" key="2">
    <source>
        <dbReference type="EMBL" id="CAL1567222.1"/>
    </source>
</evidence>
<evidence type="ECO:0000313" key="3">
    <source>
        <dbReference type="Proteomes" id="UP001497482"/>
    </source>
</evidence>
<dbReference type="EMBL" id="OZ035823">
    <property type="protein sequence ID" value="CAL1567222.1"/>
    <property type="molecule type" value="Genomic_DNA"/>
</dbReference>
<organism evidence="2 3">
    <name type="scientific">Knipowitschia caucasica</name>
    <name type="common">Caucasian dwarf goby</name>
    <name type="synonym">Pomatoschistus caucasicus</name>
    <dbReference type="NCBI Taxonomy" id="637954"/>
    <lineage>
        <taxon>Eukaryota</taxon>
        <taxon>Metazoa</taxon>
        <taxon>Chordata</taxon>
        <taxon>Craniata</taxon>
        <taxon>Vertebrata</taxon>
        <taxon>Euteleostomi</taxon>
        <taxon>Actinopterygii</taxon>
        <taxon>Neopterygii</taxon>
        <taxon>Teleostei</taxon>
        <taxon>Neoteleostei</taxon>
        <taxon>Acanthomorphata</taxon>
        <taxon>Gobiaria</taxon>
        <taxon>Gobiiformes</taxon>
        <taxon>Gobioidei</taxon>
        <taxon>Gobiidae</taxon>
        <taxon>Gobiinae</taxon>
        <taxon>Knipowitschia</taxon>
    </lineage>
</organism>
<keyword evidence="3" id="KW-1185">Reference proteome</keyword>
<accession>A0AAV2IU70</accession>
<feature type="region of interest" description="Disordered" evidence="1">
    <location>
        <begin position="90"/>
        <end position="146"/>
    </location>
</feature>
<sequence>MVLDSPWFYCSVAERRRLFEEAGPGQEVLWSSERKGRSQRRPVSALLQRRHSPGDGVSLTQQDPVAPPRPPVAPCSSVFYPGRVTAPLAPALHTHSPDSDCENIRPPPGGAVTRVFPDHCSAPRKLSPGPGPGPEPGPGPGPASVLQRDCLRRSEHSTLASLTESETSLDAALDPAPVQAQAQAQAPEVRLEYEPVPVRRQSPEEQRVWDLVSTLVQTDGSLAPLMDVWGKCTVDVLQEIYPNQQLFTELYQEKRDNWSKGPVQGPVQGHSLKVQLCSALSSCIMRLQKEKKSQSETLALHAAQLQQLEVGVKRRCAGVLSKFQDLIGFIDR</sequence>
<feature type="compositionally biased region" description="Pro residues" evidence="1">
    <location>
        <begin position="129"/>
        <end position="141"/>
    </location>
</feature>
<dbReference type="AlphaFoldDB" id="A0AAV2IU70"/>
<gene>
    <name evidence="2" type="ORF">KC01_LOCUS51</name>
</gene>
<protein>
    <submittedName>
        <fullName evidence="2">Uncharacterized protein</fullName>
    </submittedName>
</protein>
<feature type="region of interest" description="Disordered" evidence="1">
    <location>
        <begin position="22"/>
        <end position="69"/>
    </location>
</feature>
<name>A0AAV2IU70_KNICA</name>
<proteinExistence type="predicted"/>
<dbReference type="Proteomes" id="UP001497482">
    <property type="component" value="Chromosome 1"/>
</dbReference>
<evidence type="ECO:0000256" key="1">
    <source>
        <dbReference type="SAM" id="MobiDB-lite"/>
    </source>
</evidence>